<dbReference type="InterPro" id="IPR013752">
    <property type="entry name" value="KPA_reductase"/>
</dbReference>
<dbReference type="InterPro" id="IPR013332">
    <property type="entry name" value="KPR_N"/>
</dbReference>
<dbReference type="PANTHER" id="PTHR21708:SF43">
    <property type="entry name" value="KETOPANTOATE REDUCTASE C-TERMINAL DOMAIN-CONTAINING PROTEIN"/>
    <property type="match status" value="1"/>
</dbReference>
<reference evidence="4 5" key="1">
    <citation type="submission" date="2019-02" db="EMBL/GenBank/DDBJ databases">
        <title>Genome sequencing of the rare red list fungi Antrodiella citrinella (Flaviporus citrinellus).</title>
        <authorList>
            <person name="Buettner E."/>
            <person name="Kellner H."/>
        </authorList>
    </citation>
    <scope>NUCLEOTIDE SEQUENCE [LARGE SCALE GENOMIC DNA]</scope>
    <source>
        <strain evidence="4 5">DSM 108506</strain>
    </source>
</reference>
<proteinExistence type="predicted"/>
<dbReference type="Gene3D" id="3.40.50.720">
    <property type="entry name" value="NAD(P)-binding Rossmann-like Domain"/>
    <property type="match status" value="1"/>
</dbReference>
<dbReference type="Gene3D" id="1.10.1040.10">
    <property type="entry name" value="N-(1-d-carboxylethyl)-l-norvaline Dehydrogenase, domain 2"/>
    <property type="match status" value="1"/>
</dbReference>
<evidence type="ECO:0000313" key="4">
    <source>
        <dbReference type="EMBL" id="THH30314.1"/>
    </source>
</evidence>
<dbReference type="GO" id="GO:0005737">
    <property type="term" value="C:cytoplasm"/>
    <property type="evidence" value="ECO:0007669"/>
    <property type="project" value="TreeGrafter"/>
</dbReference>
<feature type="region of interest" description="Disordered" evidence="1">
    <location>
        <begin position="239"/>
        <end position="268"/>
    </location>
</feature>
<dbReference type="Proteomes" id="UP000308730">
    <property type="component" value="Unassembled WGS sequence"/>
</dbReference>
<protein>
    <recommendedName>
        <fullName evidence="6">Ketopantoate reductase N-terminal domain-containing protein</fullName>
    </recommendedName>
</protein>
<keyword evidence="5" id="KW-1185">Reference proteome</keyword>
<dbReference type="InterPro" id="IPR013328">
    <property type="entry name" value="6PGD_dom2"/>
</dbReference>
<dbReference type="PANTHER" id="PTHR21708">
    <property type="entry name" value="PROBABLE 2-DEHYDROPANTOATE 2-REDUCTASE"/>
    <property type="match status" value="1"/>
</dbReference>
<name>A0A4S4MVE8_9APHY</name>
<dbReference type="InterPro" id="IPR051402">
    <property type="entry name" value="KPR-Related"/>
</dbReference>
<sequence>MAAEPKDILLLGLGAVGAIYAFVLQRSGLARVTVVARSNYEAVKERGMDIQSLKYGEHKGWRPYRIFKSINEAADRAYSHVVLVTKMIVELETNSQLLEPLLSPAYTEKFSQPVYVLMQNGMNIEVDLWNAVKALNQETPRIIGTSVYIGSKLLDKHIVEHSDFDRVSMGIHREETNVLVNTPEEAAILSGFGDILSSGGTDVTIVPEIHRVKFQKNAFNCTYGSITSLSRYNMQGLFRKPPDEDYTPPATNPNLVDSAHPTPAREATTPVPASFPMVAEYTIPWMYELLSEVKELGQKLFPDAGYDELPLTVLVSTSAIVNKPTSNERPSMLVDVELGRPTEVEVIIGSLVRASRTVGVSMPRLETIYALMLIIQEHVLYEFRKKAKL</sequence>
<gene>
    <name evidence="4" type="ORF">EUX98_g3892</name>
</gene>
<evidence type="ECO:0000313" key="5">
    <source>
        <dbReference type="Proteomes" id="UP000308730"/>
    </source>
</evidence>
<comment type="caution">
    <text evidence="4">The sequence shown here is derived from an EMBL/GenBank/DDBJ whole genome shotgun (WGS) entry which is preliminary data.</text>
</comment>
<dbReference type="OrthoDB" id="3609at2759"/>
<accession>A0A4S4MVE8</accession>
<evidence type="ECO:0000256" key="1">
    <source>
        <dbReference type="SAM" id="MobiDB-lite"/>
    </source>
</evidence>
<feature type="domain" description="Ketopantoate reductase N-terminal" evidence="2">
    <location>
        <begin position="8"/>
        <end position="172"/>
    </location>
</feature>
<evidence type="ECO:0000259" key="3">
    <source>
        <dbReference type="Pfam" id="PF08546"/>
    </source>
</evidence>
<dbReference type="AlphaFoldDB" id="A0A4S4MVE8"/>
<evidence type="ECO:0000259" key="2">
    <source>
        <dbReference type="Pfam" id="PF02558"/>
    </source>
</evidence>
<organism evidence="4 5">
    <name type="scientific">Antrodiella citrinella</name>
    <dbReference type="NCBI Taxonomy" id="2447956"/>
    <lineage>
        <taxon>Eukaryota</taxon>
        <taxon>Fungi</taxon>
        <taxon>Dikarya</taxon>
        <taxon>Basidiomycota</taxon>
        <taxon>Agaricomycotina</taxon>
        <taxon>Agaricomycetes</taxon>
        <taxon>Polyporales</taxon>
        <taxon>Steccherinaceae</taxon>
        <taxon>Antrodiella</taxon>
    </lineage>
</organism>
<dbReference type="InterPro" id="IPR008927">
    <property type="entry name" value="6-PGluconate_DH-like_C_sf"/>
</dbReference>
<dbReference type="Pfam" id="PF08546">
    <property type="entry name" value="ApbA_C"/>
    <property type="match status" value="1"/>
</dbReference>
<dbReference type="EMBL" id="SGPM01000086">
    <property type="protein sequence ID" value="THH30314.1"/>
    <property type="molecule type" value="Genomic_DNA"/>
</dbReference>
<evidence type="ECO:0008006" key="6">
    <source>
        <dbReference type="Google" id="ProtNLM"/>
    </source>
</evidence>
<dbReference type="Pfam" id="PF02558">
    <property type="entry name" value="ApbA"/>
    <property type="match status" value="1"/>
</dbReference>
<feature type="domain" description="Ketopantoate reductase C-terminal" evidence="3">
    <location>
        <begin position="285"/>
        <end position="372"/>
    </location>
</feature>
<dbReference type="SUPFAM" id="SSF48179">
    <property type="entry name" value="6-phosphogluconate dehydrogenase C-terminal domain-like"/>
    <property type="match status" value="1"/>
</dbReference>